<dbReference type="OrthoDB" id="4249at2759"/>
<reference evidence="9 10" key="1">
    <citation type="journal article" date="2011" name="Proc. Natl. Acad. Sci. U.S.A.">
        <title>Evolutionary erosion of yeast sex chromosomes by mating-type switching accidents.</title>
        <authorList>
            <person name="Gordon J.L."/>
            <person name="Armisen D."/>
            <person name="Proux-Wera E."/>
            <person name="Oheigeartaigh S.S."/>
            <person name="Byrne K.P."/>
            <person name="Wolfe K.H."/>
        </authorList>
    </citation>
    <scope>NUCLEOTIDE SEQUENCE [LARGE SCALE GENOMIC DNA]</scope>
    <source>
        <strain evidence="10">ATCC MYA-139 / BCRC 22969 / CBS 8797 / CCRC 22969 / KCTC 17520 / NBRC 10181 / NCYC 3082</strain>
    </source>
</reference>
<dbReference type="InterPro" id="IPR027540">
    <property type="entry name" value="Coq4_euk"/>
</dbReference>
<keyword evidence="7" id="KW-0479">Metal-binding</keyword>
<dbReference type="UniPathway" id="UPA00232"/>
<dbReference type="EMBL" id="HE978314">
    <property type="protein sequence ID" value="CCK68131.1"/>
    <property type="molecule type" value="Genomic_DNA"/>
</dbReference>
<keyword evidence="7" id="KW-0862">Zinc</keyword>
<comment type="subunit">
    <text evidence="7">Component of a multi-subunit COQ enzyme complex, composed of at least COQ3, COQ4, COQ5, COQ6, COQ7 and COQ9.</text>
</comment>
<proteinExistence type="inferred from homology"/>
<evidence type="ECO:0000256" key="3">
    <source>
        <dbReference type="ARBA" id="ARBA00023128"/>
    </source>
</evidence>
<dbReference type="PANTHER" id="PTHR12922:SF7">
    <property type="entry name" value="UBIQUINONE BIOSYNTHESIS PROTEIN COQ4 HOMOLOG, MITOCHONDRIAL"/>
    <property type="match status" value="1"/>
</dbReference>
<feature type="binding site" evidence="7">
    <location>
        <position position="211"/>
    </location>
    <ligand>
        <name>Zn(2+)</name>
        <dbReference type="ChEBI" id="CHEBI:29105"/>
    </ligand>
</feature>
<reference evidence="10" key="2">
    <citation type="submission" date="2012-08" db="EMBL/GenBank/DDBJ databases">
        <title>Genome sequence of Kazachstania naganishii.</title>
        <authorList>
            <person name="Gordon J.L."/>
            <person name="Armisen D."/>
            <person name="Proux-Wera E."/>
            <person name="OhEigeartaigh S.S."/>
            <person name="Byrne K.P."/>
            <person name="Wolfe K.H."/>
        </authorList>
    </citation>
    <scope>NUCLEOTIDE SEQUENCE [LARGE SCALE GENOMIC DNA]</scope>
    <source>
        <strain evidence="10">ATCC MYA-139 / BCRC 22969 / CBS 8797 / CCRC 22969 / KCTC 17520 / NBRC 10181 / NCYC 3082</strain>
    </source>
</reference>
<dbReference type="GO" id="GO:0031314">
    <property type="term" value="C:extrinsic component of mitochondrial inner membrane"/>
    <property type="evidence" value="ECO:0007669"/>
    <property type="project" value="UniProtKB-UniRule"/>
</dbReference>
<evidence type="ECO:0000256" key="8">
    <source>
        <dbReference type="SAM" id="MobiDB-lite"/>
    </source>
</evidence>
<dbReference type="GO" id="GO:0120539">
    <property type="term" value="F:4-hydroxy-3-methoxy-5-polyprenylbenzoate decarboxylase activity"/>
    <property type="evidence" value="ECO:0007669"/>
    <property type="project" value="UniProtKB-EC"/>
</dbReference>
<keyword evidence="2 7" id="KW-0999">Mitochondrion inner membrane</keyword>
<dbReference type="AlphaFoldDB" id="J7S3R0"/>
<protein>
    <recommendedName>
        <fullName evidence="6">4-hydroxy-3-methoxy-5-polyprenylbenzoate decarboxylase</fullName>
    </recommendedName>
</protein>
<dbReference type="GeneID" id="34523766"/>
<keyword evidence="4 7" id="KW-0472">Membrane</keyword>
<keyword evidence="3 7" id="KW-0496">Mitochondrion</keyword>
<gene>
    <name evidence="9" type="primary">KNAG0A04590</name>
    <name evidence="7" type="synonym">COQ4</name>
    <name evidence="9" type="ordered locus">KNAG_0A04590</name>
</gene>
<comment type="cofactor">
    <cofactor evidence="7">
        <name>Zn(2+)</name>
        <dbReference type="ChEBI" id="CHEBI:29105"/>
    </cofactor>
</comment>
<keyword evidence="10" id="KW-1185">Reference proteome</keyword>
<comment type="subcellular location">
    <subcellularLocation>
        <location evidence="7">Mitochondrion inner membrane</location>
        <topology evidence="7">Peripheral membrane protein</topology>
        <orientation evidence="7">Matrix side</orientation>
    </subcellularLocation>
</comment>
<feature type="binding site" evidence="7">
    <location>
        <position position="215"/>
    </location>
    <ligand>
        <name>Zn(2+)</name>
        <dbReference type="ChEBI" id="CHEBI:29105"/>
    </ligand>
</feature>
<organism evidence="9 10">
    <name type="scientific">Huiozyma naganishii (strain ATCC MYA-139 / BCRC 22969 / CBS 8797 / KCTC 17520 / NBRC 10181 / NCYC 3082 / Yp74L-3)</name>
    <name type="common">Yeast</name>
    <name type="synonym">Kazachstania naganishii</name>
    <dbReference type="NCBI Taxonomy" id="1071383"/>
    <lineage>
        <taxon>Eukaryota</taxon>
        <taxon>Fungi</taxon>
        <taxon>Dikarya</taxon>
        <taxon>Ascomycota</taxon>
        <taxon>Saccharomycotina</taxon>
        <taxon>Saccharomycetes</taxon>
        <taxon>Saccharomycetales</taxon>
        <taxon>Saccharomycetaceae</taxon>
        <taxon>Huiozyma</taxon>
    </lineage>
</organism>
<feature type="region of interest" description="Disordered" evidence="8">
    <location>
        <begin position="55"/>
        <end position="88"/>
    </location>
</feature>
<dbReference type="eggNOG" id="KOG3244">
    <property type="taxonomic scope" value="Eukaryota"/>
</dbReference>
<name>J7S3R0_HUIN7</name>
<dbReference type="Pfam" id="PF05019">
    <property type="entry name" value="Coq4"/>
    <property type="match status" value="1"/>
</dbReference>
<sequence>MFPITRATRKGAFALSPPQNRTLLLEALAGAVLGDLVFGRQAQLADKMHRGELHNRHDDYEELQKERTERRLRTLRDTRPSPPNYPGHIPLHTSEKLLMFLVSGVRAFFHPENGINIVQLGEASAFPVFLESLKNTMLSDTTGRRILRDKPDVKEDILKMETLEKLPKNTFGYVFYQWCRRQKVTPDTRAQVQYVDDPVHAFVFKRFRQCHDFYHALNNAPIVIEGEITIKALEAANMGVPMAALGALLAPLRLKPVQRKRLYEIYLPWAVRSGLSCKPLINVYWEEQLMRDVGELRAELGIYPPPDLRAMREARKAEIKELTAKYNILATKGVLR</sequence>
<evidence type="ECO:0000256" key="2">
    <source>
        <dbReference type="ARBA" id="ARBA00022792"/>
    </source>
</evidence>
<dbReference type="STRING" id="1071383.J7S3R0"/>
<dbReference type="RefSeq" id="XP_022462377.1">
    <property type="nucleotide sequence ID" value="XM_022608897.1"/>
</dbReference>
<dbReference type="HAMAP" id="MF_03111">
    <property type="entry name" value="Coq4"/>
    <property type="match status" value="1"/>
</dbReference>
<dbReference type="InterPro" id="IPR007715">
    <property type="entry name" value="Coq4"/>
</dbReference>
<dbReference type="PANTHER" id="PTHR12922">
    <property type="entry name" value="UBIQUINONE BIOSYNTHESIS PROTEIN"/>
    <property type="match status" value="1"/>
</dbReference>
<evidence type="ECO:0000256" key="7">
    <source>
        <dbReference type="HAMAP-Rule" id="MF_03111"/>
    </source>
</evidence>
<keyword evidence="1 7" id="KW-0831">Ubiquinone biosynthesis</keyword>
<evidence type="ECO:0000313" key="10">
    <source>
        <dbReference type="Proteomes" id="UP000006310"/>
    </source>
</evidence>
<evidence type="ECO:0000256" key="6">
    <source>
        <dbReference type="ARBA" id="ARBA00081568"/>
    </source>
</evidence>
<dbReference type="GO" id="GO:0008270">
    <property type="term" value="F:zinc ion binding"/>
    <property type="evidence" value="ECO:0007669"/>
    <property type="project" value="UniProtKB-UniRule"/>
</dbReference>
<comment type="function">
    <text evidence="7">Lyase that catalyzes the C1-decarboxylation of 4-hydroxy-3-methoxy-5-(all-trans-polyprenyl)benzoic acid into 2-methoxy-6-(all-trans-polyprenyl)phenol during ubiquinone biosynthesis.</text>
</comment>
<comment type="similarity">
    <text evidence="7">Belongs to the COQ4 family.</text>
</comment>
<feature type="compositionally biased region" description="Basic and acidic residues" evidence="8">
    <location>
        <begin position="55"/>
        <end position="79"/>
    </location>
</feature>
<accession>J7S3R0</accession>
<feature type="binding site" evidence="7">
    <location>
        <position position="227"/>
    </location>
    <ligand>
        <name>Zn(2+)</name>
        <dbReference type="ChEBI" id="CHEBI:29105"/>
    </ligand>
</feature>
<feature type="binding site" evidence="7">
    <location>
        <position position="212"/>
    </location>
    <ligand>
        <name>Zn(2+)</name>
        <dbReference type="ChEBI" id="CHEBI:29105"/>
    </ligand>
</feature>
<dbReference type="Proteomes" id="UP000006310">
    <property type="component" value="Chromosome 1"/>
</dbReference>
<evidence type="ECO:0000256" key="5">
    <source>
        <dbReference type="ARBA" id="ARBA00023239"/>
    </source>
</evidence>
<keyword evidence="5 7" id="KW-0456">Lyase</keyword>
<dbReference type="KEGG" id="kng:KNAG_0A04590"/>
<comment type="catalytic activity">
    <reaction evidence="7">
        <text>a 4-hydroxy-3-methoxy-5-(all-trans-polyprenyl)benzoate + H(+) = a 2-methoxy-6-(all-trans-polyprenyl)phenol + CO2</text>
        <dbReference type="Rhea" id="RHEA:81179"/>
        <dbReference type="Rhea" id="RHEA-COMP:9551"/>
        <dbReference type="Rhea" id="RHEA-COMP:10931"/>
        <dbReference type="ChEBI" id="CHEBI:15378"/>
        <dbReference type="ChEBI" id="CHEBI:16526"/>
        <dbReference type="ChEBI" id="CHEBI:62731"/>
        <dbReference type="ChEBI" id="CHEBI:84443"/>
        <dbReference type="EC" id="4.1.1.130"/>
    </reaction>
</comment>
<dbReference type="HOGENOM" id="CLU_061241_0_2_1"/>
<evidence type="ECO:0000313" key="9">
    <source>
        <dbReference type="EMBL" id="CCK68131.1"/>
    </source>
</evidence>
<comment type="pathway">
    <text evidence="7">Cofactor biosynthesis; ubiquinone biosynthesis.</text>
</comment>
<evidence type="ECO:0000256" key="1">
    <source>
        <dbReference type="ARBA" id="ARBA00022688"/>
    </source>
</evidence>
<dbReference type="OMA" id="YYERHFH"/>
<evidence type="ECO:0000256" key="4">
    <source>
        <dbReference type="ARBA" id="ARBA00023136"/>
    </source>
</evidence>